<feature type="domain" description="NR LBD" evidence="14">
    <location>
        <begin position="183"/>
        <end position="435"/>
    </location>
</feature>
<keyword evidence="2 10" id="KW-0479">Metal-binding</keyword>
<dbReference type="FunFam" id="3.30.50.10:FF:000005">
    <property type="entry name" value="Retinoic acid receptor RXR-alpha"/>
    <property type="match status" value="1"/>
</dbReference>
<feature type="region of interest" description="Disordered" evidence="12">
    <location>
        <begin position="203"/>
        <end position="229"/>
    </location>
</feature>
<dbReference type="SUPFAM" id="SSF48508">
    <property type="entry name" value="Nuclear receptor ligand-binding domain"/>
    <property type="match status" value="1"/>
</dbReference>
<dbReference type="Gene3D" id="3.30.50.10">
    <property type="entry name" value="Erythroid Transcription Factor GATA-1, subunit A"/>
    <property type="match status" value="1"/>
</dbReference>
<keyword evidence="8 10" id="KW-0675">Receptor</keyword>
<dbReference type="GO" id="GO:0008270">
    <property type="term" value="F:zinc ion binding"/>
    <property type="evidence" value="ECO:0007669"/>
    <property type="project" value="UniProtKB-UniRule"/>
</dbReference>
<dbReference type="Pfam" id="PF11825">
    <property type="entry name" value="Nuc_recep-AF1"/>
    <property type="match status" value="1"/>
</dbReference>
<keyword evidence="7 10" id="KW-0804">Transcription</keyword>
<dbReference type="InterPro" id="IPR000536">
    <property type="entry name" value="Nucl_hrmn_rcpt_lig-bd"/>
</dbReference>
<dbReference type="Pfam" id="PF00105">
    <property type="entry name" value="zf-C4"/>
    <property type="match status" value="1"/>
</dbReference>
<dbReference type="PROSITE" id="PS51843">
    <property type="entry name" value="NR_LBD"/>
    <property type="match status" value="1"/>
</dbReference>
<keyword evidence="16" id="KW-1185">Reference proteome</keyword>
<dbReference type="PRINTS" id="PR00398">
    <property type="entry name" value="STRDHORMONER"/>
</dbReference>
<keyword evidence="3 10" id="KW-0863">Zinc-finger</keyword>
<dbReference type="InterPro" id="IPR000003">
    <property type="entry name" value="Retinoid-X_rcpt/HNF4"/>
</dbReference>
<comment type="similarity">
    <text evidence="1">Belongs to the nuclear hormone receptor family. NR2 subfamily.</text>
</comment>
<comment type="function">
    <text evidence="11">Receptor for retinoic acid that acts as a transcription factor. Forms homo- or heterodimers with retinoic acid receptors (rars) and binds to target response elements in response to their ligands, all-trans or 9-cis retinoic acid, to regulate gene expression in various biological processes.</text>
</comment>
<evidence type="ECO:0000256" key="1">
    <source>
        <dbReference type="ARBA" id="ARBA00006421"/>
    </source>
</evidence>
<evidence type="ECO:0000256" key="10">
    <source>
        <dbReference type="RuleBase" id="RU004334"/>
    </source>
</evidence>
<evidence type="ECO:0000256" key="12">
    <source>
        <dbReference type="SAM" id="MobiDB-lite"/>
    </source>
</evidence>
<dbReference type="InterPro" id="IPR001628">
    <property type="entry name" value="Znf_hrmn_rcpt"/>
</dbReference>
<dbReference type="Proteomes" id="UP000316079">
    <property type="component" value="Unassembled WGS sequence"/>
</dbReference>
<keyword evidence="9 10" id="KW-0539">Nucleus</keyword>
<evidence type="ECO:0000256" key="4">
    <source>
        <dbReference type="ARBA" id="ARBA00022833"/>
    </source>
</evidence>
<evidence type="ECO:0000313" key="15">
    <source>
        <dbReference type="EMBL" id="TRY74339.1"/>
    </source>
</evidence>
<evidence type="ECO:0000259" key="13">
    <source>
        <dbReference type="PROSITE" id="PS51030"/>
    </source>
</evidence>
<keyword evidence="4 10" id="KW-0862">Zinc</keyword>
<dbReference type="GO" id="GO:0003707">
    <property type="term" value="F:nuclear steroid receptor activity"/>
    <property type="evidence" value="ECO:0007669"/>
    <property type="project" value="UniProtKB-UniRule"/>
</dbReference>
<dbReference type="SMART" id="SM00399">
    <property type="entry name" value="ZnF_C4"/>
    <property type="match status" value="1"/>
</dbReference>
<name>A0A553P9I8_9TELE</name>
<evidence type="ECO:0000313" key="16">
    <source>
        <dbReference type="Proteomes" id="UP000316079"/>
    </source>
</evidence>
<feature type="compositionally biased region" description="Basic and acidic residues" evidence="12">
    <location>
        <begin position="163"/>
        <end position="175"/>
    </location>
</feature>
<dbReference type="PRINTS" id="PR00545">
    <property type="entry name" value="RETINOIDXR"/>
</dbReference>
<evidence type="ECO:0000256" key="11">
    <source>
        <dbReference type="RuleBase" id="RU369010"/>
    </source>
</evidence>
<comment type="domain">
    <text evidence="11">Composed of three domains: a modulating N-terminal domain, a DNA-binding domain and a C-terminal ligand-binding domain.</text>
</comment>
<protein>
    <recommendedName>
        <fullName evidence="11">Retinoic acid receptor RXR</fullName>
    </recommendedName>
    <alternativeName>
        <fullName evidence="11">Nuclear receptor subfamily 2 group B member</fullName>
    </alternativeName>
</protein>
<dbReference type="PRINTS" id="PR00047">
    <property type="entry name" value="STROIDFINGER"/>
</dbReference>
<organism evidence="15 16">
    <name type="scientific">Danionella cerebrum</name>
    <dbReference type="NCBI Taxonomy" id="2873325"/>
    <lineage>
        <taxon>Eukaryota</taxon>
        <taxon>Metazoa</taxon>
        <taxon>Chordata</taxon>
        <taxon>Craniata</taxon>
        <taxon>Vertebrata</taxon>
        <taxon>Euteleostomi</taxon>
        <taxon>Actinopterygii</taxon>
        <taxon>Neopterygii</taxon>
        <taxon>Teleostei</taxon>
        <taxon>Ostariophysi</taxon>
        <taxon>Cypriniformes</taxon>
        <taxon>Danionidae</taxon>
        <taxon>Danioninae</taxon>
        <taxon>Danionella</taxon>
    </lineage>
</organism>
<dbReference type="CDD" id="cd06943">
    <property type="entry name" value="NR_LBD_RXR_like"/>
    <property type="match status" value="1"/>
</dbReference>
<dbReference type="InterPro" id="IPR013088">
    <property type="entry name" value="Znf_NHR/GATA"/>
</dbReference>
<dbReference type="PANTHER" id="PTHR24083">
    <property type="entry name" value="NUCLEAR HORMONE RECEPTOR"/>
    <property type="match status" value="1"/>
</dbReference>
<feature type="domain" description="Nuclear receptor" evidence="13">
    <location>
        <begin position="89"/>
        <end position="164"/>
    </location>
</feature>
<sequence length="439" mass="48317">MTSLPPMTSSLNSPISSMGSPFSVISSSLGSPCLPGTPSIGYGPISSPQINSTVSMSGLHAVSSSDDVKPPFGLKPLSSHSPGPMVSQKRLCAICGDRSSGKHYGVYSCEGCKGFFKRTVRKDLSYTCRDNKDCLVDKRQRNRCQYCRYQKCLAMGMKREAVQEERQRNKERDGEVESTSAANEEMPVEKILEAEMAVEQKTELHADGSSGGSSVSDTPPPTTPNDPVTNICQAADKQLFTLVEWAKRIPHFSELSLDDQVILLRAGWNELLIASFSHRSITVKDGILLATGLHVHRNSAHSAGVGAIFDRESAHNAEVGAIFDRVLTELVSKMRDMQMDKTELGCLRAIILFNPDAKGLSSPSEVELLREKVYASLEAYCKQRYPDQQGRFAKLLLRLPALRSIGLKCLEHLFFFKLIGDTPIDTFLMEMLEAPHQLT</sequence>
<dbReference type="Gene3D" id="1.10.565.10">
    <property type="entry name" value="Retinoid X Receptor"/>
    <property type="match status" value="1"/>
</dbReference>
<keyword evidence="6 10" id="KW-0238">DNA-binding</keyword>
<evidence type="ECO:0000256" key="8">
    <source>
        <dbReference type="ARBA" id="ARBA00023170"/>
    </source>
</evidence>
<dbReference type="InterPro" id="IPR050274">
    <property type="entry name" value="Nuclear_hormone_rcpt_NR2"/>
</dbReference>
<evidence type="ECO:0000256" key="2">
    <source>
        <dbReference type="ARBA" id="ARBA00022723"/>
    </source>
</evidence>
<comment type="caution">
    <text evidence="15">The sequence shown here is derived from an EMBL/GenBank/DDBJ whole genome shotgun (WGS) entry which is preliminary data.</text>
</comment>
<dbReference type="AlphaFoldDB" id="A0A553P9I8"/>
<evidence type="ECO:0000256" key="5">
    <source>
        <dbReference type="ARBA" id="ARBA00023015"/>
    </source>
</evidence>
<proteinExistence type="inferred from homology"/>
<dbReference type="PROSITE" id="PS00031">
    <property type="entry name" value="NUCLEAR_REC_DBD_1"/>
    <property type="match status" value="1"/>
</dbReference>
<dbReference type="CDD" id="cd06956">
    <property type="entry name" value="NR_DBD_RXR"/>
    <property type="match status" value="1"/>
</dbReference>
<evidence type="ECO:0000256" key="7">
    <source>
        <dbReference type="ARBA" id="ARBA00023163"/>
    </source>
</evidence>
<dbReference type="GO" id="GO:0043565">
    <property type="term" value="F:sequence-specific DNA binding"/>
    <property type="evidence" value="ECO:0007669"/>
    <property type="project" value="InterPro"/>
</dbReference>
<evidence type="ECO:0000256" key="6">
    <source>
        <dbReference type="ARBA" id="ARBA00023125"/>
    </source>
</evidence>
<gene>
    <name evidence="15" type="ORF">DNTS_032034</name>
</gene>
<dbReference type="Pfam" id="PF00104">
    <property type="entry name" value="Hormone_recep"/>
    <property type="match status" value="1"/>
</dbReference>
<dbReference type="EMBL" id="SRMA01026712">
    <property type="protein sequence ID" value="TRY74339.1"/>
    <property type="molecule type" value="Genomic_DNA"/>
</dbReference>
<dbReference type="OrthoDB" id="5873264at2759"/>
<dbReference type="PROSITE" id="PS51030">
    <property type="entry name" value="NUCLEAR_REC_DBD_2"/>
    <property type="match status" value="1"/>
</dbReference>
<evidence type="ECO:0000256" key="3">
    <source>
        <dbReference type="ARBA" id="ARBA00022771"/>
    </source>
</evidence>
<dbReference type="SMART" id="SM00430">
    <property type="entry name" value="HOLI"/>
    <property type="match status" value="1"/>
</dbReference>
<comment type="subcellular location">
    <subcellularLocation>
        <location evidence="10">Nucleus</location>
    </subcellularLocation>
</comment>
<dbReference type="InterPro" id="IPR021780">
    <property type="entry name" value="Nuc_recep-AF1"/>
</dbReference>
<dbReference type="InterPro" id="IPR001723">
    <property type="entry name" value="Nuclear_hrmn_rcpt"/>
</dbReference>
<keyword evidence="5 10" id="KW-0805">Transcription regulation</keyword>
<accession>A0A553P9I8</accession>
<evidence type="ECO:0000259" key="14">
    <source>
        <dbReference type="PROSITE" id="PS51843"/>
    </source>
</evidence>
<reference evidence="15 16" key="1">
    <citation type="journal article" date="2019" name="Sci. Data">
        <title>Hybrid genome assembly and annotation of Danionella translucida.</title>
        <authorList>
            <person name="Kadobianskyi M."/>
            <person name="Schulze L."/>
            <person name="Schuelke M."/>
            <person name="Judkewitz B."/>
        </authorList>
    </citation>
    <scope>NUCLEOTIDE SEQUENCE [LARGE SCALE GENOMIC DNA]</scope>
    <source>
        <strain evidence="15 16">Bolton</strain>
    </source>
</reference>
<dbReference type="SUPFAM" id="SSF57716">
    <property type="entry name" value="Glucocorticoid receptor-like (DNA-binding domain)"/>
    <property type="match status" value="1"/>
</dbReference>
<dbReference type="GO" id="GO:0005634">
    <property type="term" value="C:nucleus"/>
    <property type="evidence" value="ECO:0007669"/>
    <property type="project" value="UniProtKB-SubCell"/>
</dbReference>
<evidence type="ECO:0000256" key="9">
    <source>
        <dbReference type="ARBA" id="ARBA00023242"/>
    </source>
</evidence>
<comment type="subunit">
    <text evidence="11">Homodimer. Heterodimer; with a rar molecule.</text>
</comment>
<dbReference type="InterPro" id="IPR035500">
    <property type="entry name" value="NHR-like_dom_sf"/>
</dbReference>
<feature type="region of interest" description="Disordered" evidence="12">
    <location>
        <begin position="163"/>
        <end position="188"/>
    </location>
</feature>
<dbReference type="FunFam" id="1.10.565.10:FF:000002">
    <property type="entry name" value="Retinoic acid receptor RXR-alpha"/>
    <property type="match status" value="1"/>
</dbReference>